<name>A0A844BEL5_9RHOB</name>
<dbReference type="Proteomes" id="UP000466730">
    <property type="component" value="Unassembled WGS sequence"/>
</dbReference>
<dbReference type="EMBL" id="WJPO01000010">
    <property type="protein sequence ID" value="MRH21049.1"/>
    <property type="molecule type" value="Genomic_DNA"/>
</dbReference>
<proteinExistence type="predicted"/>
<reference evidence="2 3" key="1">
    <citation type="submission" date="2019-11" db="EMBL/GenBank/DDBJ databases">
        <title>Draft Whole-Genome sequence of the marine photosynthetic bacterium Rhodovulum strictum DSM 11289.</title>
        <authorList>
            <person name="Kyndt J.A."/>
            <person name="Meyer T.E."/>
        </authorList>
    </citation>
    <scope>NUCLEOTIDE SEQUENCE [LARGE SCALE GENOMIC DNA]</scope>
    <source>
        <strain evidence="2 3">DSM 11289</strain>
    </source>
</reference>
<sequence length="641" mass="68063">MLDLRNGPAPAGSPFEAPLDGAARLRAPDRRPQVRLPLDAGRMTVSPVVGRFRPPEPLPGAVAPDPGSDPRVESARSELMMQIGRAASQGLLQPSGITPDRTPPPAARVPEETTAEMPAEADAETLLAGLADRPNMHVETSIDRGLGHQANGHERSAFGDPCYPDAYFDLAGWGEDRDPAALIAEGRGALLNIRDATDPAGAEMLVRAYLTLGFGAEARAVIDTIRLDTPPAAVWREVGAIIDKGIADAPALFDGQLSCPTRAALWAALARPSIPSSAEVDEAAVLRSFSELPLHLRRHLGPVLAERFLEAGSTEAATRVRNAVARAGDKTRSGELAIVEAKIELSRGETEAAEAQIAEVLSDGGPASPEAVVVRIESQLRAGRVADLDSVRLAEALAYERRDTPMGNRLVEMAIRGHASLGNFETAFGMLRHHGLEPREDLSSELVRALARDGSDVDIVREAFSGILTVPALALTPRARLAVADRLLDLGFAPRAAQIIADIPPQGTDEERFVRARLALAEGRPGESAQYLSGIESPKADLLRAEAARARGDLAEAARYYGAAGDTGRQAALAWRERDWSTVEDAGPESQSGFATVRQTTPAAAFDPAQAPSLAGARDLLEGSGVMRDRLKDLLGEPDQR</sequence>
<evidence type="ECO:0000313" key="2">
    <source>
        <dbReference type="EMBL" id="MRH21049.1"/>
    </source>
</evidence>
<comment type="caution">
    <text evidence="2">The sequence shown here is derived from an EMBL/GenBank/DDBJ whole genome shotgun (WGS) entry which is preliminary data.</text>
</comment>
<accession>A0A844BEL5</accession>
<evidence type="ECO:0000256" key="1">
    <source>
        <dbReference type="SAM" id="MobiDB-lite"/>
    </source>
</evidence>
<keyword evidence="3" id="KW-1185">Reference proteome</keyword>
<evidence type="ECO:0000313" key="3">
    <source>
        <dbReference type="Proteomes" id="UP000466730"/>
    </source>
</evidence>
<feature type="region of interest" description="Disordered" evidence="1">
    <location>
        <begin position="1"/>
        <end position="72"/>
    </location>
</feature>
<dbReference type="AlphaFoldDB" id="A0A844BEL5"/>
<protein>
    <submittedName>
        <fullName evidence="2">Uncharacterized protein</fullName>
    </submittedName>
</protein>
<dbReference type="OrthoDB" id="7847197at2"/>
<gene>
    <name evidence="2" type="ORF">GH815_08580</name>
</gene>
<organism evidence="2 3">
    <name type="scientific">Rhodovulum strictum</name>
    <dbReference type="NCBI Taxonomy" id="58314"/>
    <lineage>
        <taxon>Bacteria</taxon>
        <taxon>Pseudomonadati</taxon>
        <taxon>Pseudomonadota</taxon>
        <taxon>Alphaproteobacteria</taxon>
        <taxon>Rhodobacterales</taxon>
        <taxon>Paracoccaceae</taxon>
        <taxon>Rhodovulum</taxon>
    </lineage>
</organism>
<feature type="region of interest" description="Disordered" evidence="1">
    <location>
        <begin position="91"/>
        <end position="116"/>
    </location>
</feature>
<dbReference type="RefSeq" id="WP_153748346.1">
    <property type="nucleotide sequence ID" value="NZ_BAAADI010000007.1"/>
</dbReference>